<evidence type="ECO:0000313" key="4">
    <source>
        <dbReference type="EMBL" id="PFH48946.1"/>
    </source>
</evidence>
<dbReference type="EMBL" id="KZ302045">
    <property type="protein sequence ID" value="PFH48946.1"/>
    <property type="molecule type" value="Genomic_DNA"/>
</dbReference>
<organism evidence="4 5">
    <name type="scientific">Amanita thiersii Skay4041</name>
    <dbReference type="NCBI Taxonomy" id="703135"/>
    <lineage>
        <taxon>Eukaryota</taxon>
        <taxon>Fungi</taxon>
        <taxon>Dikarya</taxon>
        <taxon>Basidiomycota</taxon>
        <taxon>Agaricomycotina</taxon>
        <taxon>Agaricomycetes</taxon>
        <taxon>Agaricomycetidae</taxon>
        <taxon>Agaricales</taxon>
        <taxon>Pluteineae</taxon>
        <taxon>Amanitaceae</taxon>
        <taxon>Amanita</taxon>
    </lineage>
</organism>
<proteinExistence type="inferred from homology"/>
<dbReference type="OrthoDB" id="6499973at2759"/>
<dbReference type="PANTHER" id="PTHR11360">
    <property type="entry name" value="MONOCARBOXYLATE TRANSPORTER"/>
    <property type="match status" value="1"/>
</dbReference>
<dbReference type="InterPro" id="IPR050327">
    <property type="entry name" value="Proton-linked_MCT"/>
</dbReference>
<feature type="transmembrane region" description="Helical" evidence="3">
    <location>
        <begin position="311"/>
        <end position="333"/>
    </location>
</feature>
<feature type="transmembrane region" description="Helical" evidence="3">
    <location>
        <begin position="284"/>
        <end position="302"/>
    </location>
</feature>
<evidence type="ECO:0000256" key="3">
    <source>
        <dbReference type="SAM" id="Phobius"/>
    </source>
</evidence>
<feature type="transmembrane region" description="Helical" evidence="3">
    <location>
        <begin position="210"/>
        <end position="228"/>
    </location>
</feature>
<keyword evidence="3" id="KW-1133">Transmembrane helix</keyword>
<dbReference type="PANTHER" id="PTHR11360:SF177">
    <property type="entry name" value="RIBOFLAVIN TRANSPORTER MCH5"/>
    <property type="match status" value="1"/>
</dbReference>
<dbReference type="Proteomes" id="UP000242287">
    <property type="component" value="Unassembled WGS sequence"/>
</dbReference>
<reference evidence="4 5" key="1">
    <citation type="submission" date="2014-02" db="EMBL/GenBank/DDBJ databases">
        <title>Transposable element dynamics among asymbiotic and ectomycorrhizal Amanita fungi.</title>
        <authorList>
            <consortium name="DOE Joint Genome Institute"/>
            <person name="Hess J."/>
            <person name="Skrede I."/>
            <person name="Wolfe B."/>
            <person name="LaButti K."/>
            <person name="Ohm R.A."/>
            <person name="Grigoriev I.V."/>
            <person name="Pringle A."/>
        </authorList>
    </citation>
    <scope>NUCLEOTIDE SEQUENCE [LARGE SCALE GENOMIC DNA]</scope>
    <source>
        <strain evidence="4 5">SKay4041</strain>
    </source>
</reference>
<comment type="subcellular location">
    <subcellularLocation>
        <location evidence="1">Membrane</location>
        <topology evidence="1">Multi-pass membrane protein</topology>
    </subcellularLocation>
</comment>
<evidence type="ECO:0000256" key="2">
    <source>
        <dbReference type="ARBA" id="ARBA00006727"/>
    </source>
</evidence>
<feature type="transmembrane region" description="Helical" evidence="3">
    <location>
        <begin position="377"/>
        <end position="401"/>
    </location>
</feature>
<dbReference type="Pfam" id="PF07690">
    <property type="entry name" value="MFS_1"/>
    <property type="match status" value="1"/>
</dbReference>
<comment type="similarity">
    <text evidence="2">Belongs to the major facilitator superfamily. Monocarboxylate porter (TC 2.A.1.13) family.</text>
</comment>
<feature type="transmembrane region" description="Helical" evidence="3">
    <location>
        <begin position="407"/>
        <end position="428"/>
    </location>
</feature>
<feature type="transmembrane region" description="Helical" evidence="3">
    <location>
        <begin position="42"/>
        <end position="63"/>
    </location>
</feature>
<keyword evidence="5" id="KW-1185">Reference proteome</keyword>
<sequence>MSIEDDRLTIHDPEQVNEKYSKEFSSEDQPLPPTVSDSGLRAWLVVLGSFLAQFCTFGYTNAFGVYNDYYVREYLSEYTSSQISWIGSVQLLLTLSTGLFTGRAFDAGYFYHMTIVGGFTLVFSLFMLSLTHPQQYYQVFLCQGLLTSIGIGLVHVPSLAILSQYFKRNRALTMGISTSGAAFGGTIHPIMLNKLFHGRIGFHNGIRASAGFILGLMVLSVALMKPALPPTKQEGSLFRDFRKFLREPPYLLTTIGTCFIICGFYFPVFFLQLSAIQQGISPRLAFYSLTILNGASVVGRIVPNLVVHRSGVFNAVIFCTIACSALVFCDLAVKNAVGIVMFALVYGFFNGTYAGLVAPMAASLAKNDSEIGARMGVCFTFTGTCSISYLPIAGAFLSASFDWWKPFLFSGLSGLTGTIFFVVVRYLLVKQRGTQFV</sequence>
<dbReference type="InterPro" id="IPR036259">
    <property type="entry name" value="MFS_trans_sf"/>
</dbReference>
<feature type="transmembrane region" description="Helical" evidence="3">
    <location>
        <begin position="171"/>
        <end position="190"/>
    </location>
</feature>
<name>A0A2A9NMG5_9AGAR</name>
<evidence type="ECO:0008006" key="6">
    <source>
        <dbReference type="Google" id="ProtNLM"/>
    </source>
</evidence>
<evidence type="ECO:0000313" key="5">
    <source>
        <dbReference type="Proteomes" id="UP000242287"/>
    </source>
</evidence>
<feature type="transmembrane region" description="Helical" evidence="3">
    <location>
        <begin position="249"/>
        <end position="272"/>
    </location>
</feature>
<dbReference type="GO" id="GO:0022857">
    <property type="term" value="F:transmembrane transporter activity"/>
    <property type="evidence" value="ECO:0007669"/>
    <property type="project" value="InterPro"/>
</dbReference>
<evidence type="ECO:0000256" key="1">
    <source>
        <dbReference type="ARBA" id="ARBA00004141"/>
    </source>
</evidence>
<protein>
    <recommendedName>
        <fullName evidence="6">Major facilitator superfamily (MFS) profile domain-containing protein</fullName>
    </recommendedName>
</protein>
<dbReference type="AlphaFoldDB" id="A0A2A9NMG5"/>
<dbReference type="SUPFAM" id="SSF103473">
    <property type="entry name" value="MFS general substrate transporter"/>
    <property type="match status" value="1"/>
</dbReference>
<feature type="transmembrane region" description="Helical" evidence="3">
    <location>
        <begin position="339"/>
        <end position="365"/>
    </location>
</feature>
<keyword evidence="3" id="KW-0812">Transmembrane</keyword>
<dbReference type="Gene3D" id="1.20.1250.20">
    <property type="entry name" value="MFS general substrate transporter like domains"/>
    <property type="match status" value="1"/>
</dbReference>
<feature type="transmembrane region" description="Helical" evidence="3">
    <location>
        <begin position="136"/>
        <end position="159"/>
    </location>
</feature>
<accession>A0A2A9NMG5</accession>
<dbReference type="GO" id="GO:0016020">
    <property type="term" value="C:membrane"/>
    <property type="evidence" value="ECO:0007669"/>
    <property type="project" value="UniProtKB-SubCell"/>
</dbReference>
<keyword evidence="3" id="KW-0472">Membrane</keyword>
<gene>
    <name evidence="4" type="ORF">AMATHDRAFT_148803</name>
</gene>
<feature type="transmembrane region" description="Helical" evidence="3">
    <location>
        <begin position="109"/>
        <end position="130"/>
    </location>
</feature>
<dbReference type="InterPro" id="IPR011701">
    <property type="entry name" value="MFS"/>
</dbReference>
<feature type="transmembrane region" description="Helical" evidence="3">
    <location>
        <begin position="83"/>
        <end position="102"/>
    </location>
</feature>